<evidence type="ECO:0000259" key="1">
    <source>
        <dbReference type="PROSITE" id="PS51186"/>
    </source>
</evidence>
<dbReference type="Pfam" id="PF00583">
    <property type="entry name" value="Acetyltransf_1"/>
    <property type="match status" value="1"/>
</dbReference>
<protein>
    <submittedName>
        <fullName evidence="2">GNAT family N-acetyltransferase</fullName>
    </submittedName>
</protein>
<comment type="caution">
    <text evidence="2">The sequence shown here is derived from an EMBL/GenBank/DDBJ whole genome shotgun (WGS) entry which is preliminary data.</text>
</comment>
<dbReference type="InterPro" id="IPR050276">
    <property type="entry name" value="MshD_Acetyltransferase"/>
</dbReference>
<organism evidence="2 3">
    <name type="scientific">Anaeromonas frigoriresistens</name>
    <dbReference type="NCBI Taxonomy" id="2683708"/>
    <lineage>
        <taxon>Bacteria</taxon>
        <taxon>Bacillati</taxon>
        <taxon>Bacillota</taxon>
        <taxon>Tissierellia</taxon>
        <taxon>Tissierellales</taxon>
        <taxon>Thermohalobacteraceae</taxon>
        <taxon>Anaeromonas</taxon>
    </lineage>
</organism>
<dbReference type="InterPro" id="IPR000182">
    <property type="entry name" value="GNAT_dom"/>
</dbReference>
<feature type="domain" description="N-acetyltransferase" evidence="1">
    <location>
        <begin position="2"/>
        <end position="148"/>
    </location>
</feature>
<dbReference type="SUPFAM" id="SSF55729">
    <property type="entry name" value="Acyl-CoA N-acyltransferases (Nat)"/>
    <property type="match status" value="1"/>
</dbReference>
<keyword evidence="3" id="KW-1185">Reference proteome</keyword>
<dbReference type="RefSeq" id="WP_203365651.1">
    <property type="nucleotide sequence ID" value="NZ_WSFT01000021.1"/>
</dbReference>
<evidence type="ECO:0000313" key="3">
    <source>
        <dbReference type="Proteomes" id="UP000724672"/>
    </source>
</evidence>
<dbReference type="PANTHER" id="PTHR43617:SF34">
    <property type="entry name" value="PUTATIVE-RELATED"/>
    <property type="match status" value="1"/>
</dbReference>
<dbReference type="AlphaFoldDB" id="A0A942UWK4"/>
<dbReference type="Proteomes" id="UP000724672">
    <property type="component" value="Unassembled WGS sequence"/>
</dbReference>
<reference evidence="2" key="1">
    <citation type="submission" date="2019-12" db="EMBL/GenBank/DDBJ databases">
        <title>Clostridiaceae gen. nov. sp. nov., isolated from sediment in Xinjiang, China.</title>
        <authorList>
            <person name="Zhang R."/>
        </authorList>
    </citation>
    <scope>NUCLEOTIDE SEQUENCE</scope>
    <source>
        <strain evidence="2">D2Q-11</strain>
    </source>
</reference>
<dbReference type="EMBL" id="WSFT01000021">
    <property type="protein sequence ID" value="MBS4537721.1"/>
    <property type="molecule type" value="Genomic_DNA"/>
</dbReference>
<dbReference type="Gene3D" id="3.40.630.30">
    <property type="match status" value="1"/>
</dbReference>
<accession>A0A942UWK4</accession>
<dbReference type="InterPro" id="IPR016181">
    <property type="entry name" value="Acyl_CoA_acyltransferase"/>
</dbReference>
<name>A0A942UWK4_9FIRM</name>
<evidence type="ECO:0000313" key="2">
    <source>
        <dbReference type="EMBL" id="MBS4537721.1"/>
    </source>
</evidence>
<dbReference type="CDD" id="cd04301">
    <property type="entry name" value="NAT_SF"/>
    <property type="match status" value="1"/>
</dbReference>
<proteinExistence type="predicted"/>
<dbReference type="PANTHER" id="PTHR43617">
    <property type="entry name" value="L-AMINO ACID N-ACETYLTRANSFERASE"/>
    <property type="match status" value="1"/>
</dbReference>
<gene>
    <name evidence="2" type="ORF">GOQ27_04560</name>
</gene>
<dbReference type="PROSITE" id="PS51186">
    <property type="entry name" value="GNAT"/>
    <property type="match status" value="1"/>
</dbReference>
<dbReference type="GO" id="GO:0016747">
    <property type="term" value="F:acyltransferase activity, transferring groups other than amino-acyl groups"/>
    <property type="evidence" value="ECO:0007669"/>
    <property type="project" value="InterPro"/>
</dbReference>
<sequence>MIEIFDIPFDNIKIIKKLWEKNRQYHEDSSEYFSDAYRSICFEDRIKGYDEFCRDTLKITIAKYNDKYIGYCISTIVEEKGELESIHVDESKRGIGIGKEIVVKHLEWMKEKNCKSIGVTVSQENESTINFYRKLGFYPNTLYMQQVL</sequence>